<organism evidence="2 3">
    <name type="scientific">Meloidogyne javanica</name>
    <name type="common">Root-knot nematode worm</name>
    <dbReference type="NCBI Taxonomy" id="6303"/>
    <lineage>
        <taxon>Eukaryota</taxon>
        <taxon>Metazoa</taxon>
        <taxon>Ecdysozoa</taxon>
        <taxon>Nematoda</taxon>
        <taxon>Chromadorea</taxon>
        <taxon>Rhabditida</taxon>
        <taxon>Tylenchina</taxon>
        <taxon>Tylenchomorpha</taxon>
        <taxon>Tylenchoidea</taxon>
        <taxon>Meloidogynidae</taxon>
        <taxon>Meloidogyninae</taxon>
        <taxon>Meloidogyne</taxon>
        <taxon>Meloidogyne incognita group</taxon>
    </lineage>
</organism>
<dbReference type="Proteomes" id="UP000887561">
    <property type="component" value="Unplaced"/>
</dbReference>
<evidence type="ECO:0000313" key="2">
    <source>
        <dbReference type="Proteomes" id="UP000887561"/>
    </source>
</evidence>
<feature type="region of interest" description="Disordered" evidence="1">
    <location>
        <begin position="43"/>
        <end position="150"/>
    </location>
</feature>
<reference evidence="3" key="1">
    <citation type="submission" date="2022-11" db="UniProtKB">
        <authorList>
            <consortium name="WormBaseParasite"/>
        </authorList>
    </citation>
    <scope>IDENTIFICATION</scope>
</reference>
<protein>
    <submittedName>
        <fullName evidence="3">Uncharacterized protein</fullName>
    </submittedName>
</protein>
<feature type="region of interest" description="Disordered" evidence="1">
    <location>
        <begin position="1"/>
        <end position="21"/>
    </location>
</feature>
<dbReference type="AlphaFoldDB" id="A0A915MV45"/>
<accession>A0A915MV45</accession>
<sequence length="150" mass="16786">MESPFEKINFGHSKSGGDSNTFSKTCVILGRAKAVNSEMENIVANNNSGGKTGEIKPYFKYEQSGKPQTNGRPFKIVSRELPSSEVSVSSNNSSSGDSDHHHFFSQNKSKDYRVISLDEKPNPGRLDDFVPEVERENNEMKQREKKKEGK</sequence>
<name>A0A915MV45_MELJA</name>
<evidence type="ECO:0000313" key="3">
    <source>
        <dbReference type="WBParaSite" id="scaffold4966_cov298.g8892"/>
    </source>
</evidence>
<proteinExistence type="predicted"/>
<evidence type="ECO:0000256" key="1">
    <source>
        <dbReference type="SAM" id="MobiDB-lite"/>
    </source>
</evidence>
<feature type="compositionally biased region" description="Low complexity" evidence="1">
    <location>
        <begin position="83"/>
        <end position="96"/>
    </location>
</feature>
<keyword evidence="2" id="KW-1185">Reference proteome</keyword>
<feature type="compositionally biased region" description="Basic and acidic residues" evidence="1">
    <location>
        <begin position="97"/>
        <end position="150"/>
    </location>
</feature>
<dbReference type="WBParaSite" id="scaffold4966_cov298.g8892">
    <property type="protein sequence ID" value="scaffold4966_cov298.g8892"/>
    <property type="gene ID" value="scaffold4966_cov298.g8892"/>
</dbReference>